<dbReference type="EMBL" id="PFAT01000003">
    <property type="protein sequence ID" value="PIR92674.1"/>
    <property type="molecule type" value="Genomic_DNA"/>
</dbReference>
<organism evidence="1 2">
    <name type="scientific">Candidatus Falkowbacteria bacterium CG10_big_fil_rev_8_21_14_0_10_44_15</name>
    <dbReference type="NCBI Taxonomy" id="1974569"/>
    <lineage>
        <taxon>Bacteria</taxon>
        <taxon>Candidatus Falkowiibacteriota</taxon>
    </lineage>
</organism>
<evidence type="ECO:0008006" key="3">
    <source>
        <dbReference type="Google" id="ProtNLM"/>
    </source>
</evidence>
<proteinExistence type="predicted"/>
<name>A0A2H0V0R6_9BACT</name>
<comment type="caution">
    <text evidence="1">The sequence shown here is derived from an EMBL/GenBank/DDBJ whole genome shotgun (WGS) entry which is preliminary data.</text>
</comment>
<evidence type="ECO:0000313" key="2">
    <source>
        <dbReference type="Proteomes" id="UP000228510"/>
    </source>
</evidence>
<reference evidence="2" key="1">
    <citation type="submission" date="2017-09" db="EMBL/GenBank/DDBJ databases">
        <title>Depth-based differentiation of microbial function through sediment-hosted aquifers and enrichment of novel symbionts in the deep terrestrial subsurface.</title>
        <authorList>
            <person name="Probst A.J."/>
            <person name="Ladd B."/>
            <person name="Jarett J.K."/>
            <person name="Geller-Mcgrath D.E."/>
            <person name="Sieber C.M.K."/>
            <person name="Emerson J.B."/>
            <person name="Anantharaman K."/>
            <person name="Thomas B.C."/>
            <person name="Malmstrom R."/>
            <person name="Stieglmeier M."/>
            <person name="Klingl A."/>
            <person name="Woyke T."/>
            <person name="Ryan C.M."/>
            <person name="Banfield J.F."/>
        </authorList>
    </citation>
    <scope>NUCLEOTIDE SEQUENCE [LARGE SCALE GENOMIC DNA]</scope>
</reference>
<protein>
    <recommendedName>
        <fullName evidence="3">Response regulatory domain-containing protein</fullName>
    </recommendedName>
</protein>
<dbReference type="AlphaFoldDB" id="A0A2H0V0R6"/>
<sequence length="133" mass="15313">MPVLFIAKKGVSNAMLASIFRYALKCDVISYETSDLGKKLMREKPQIIIVLQEVIWDKIYVQRVYSQLREFFSDSPIIWISGLPVMRAKNFINSLDPKNIEYFFAYYPNGQVFAKIINAIQDIQQKLPSGITA</sequence>
<evidence type="ECO:0000313" key="1">
    <source>
        <dbReference type="EMBL" id="PIR92674.1"/>
    </source>
</evidence>
<accession>A0A2H0V0R6</accession>
<dbReference type="Proteomes" id="UP000228510">
    <property type="component" value="Unassembled WGS sequence"/>
</dbReference>
<gene>
    <name evidence="1" type="ORF">COU01_00155</name>
</gene>